<accession>A0A9D1JCN5</accession>
<keyword evidence="3" id="KW-0963">Cytoplasm</keyword>
<reference evidence="4" key="2">
    <citation type="journal article" date="2021" name="PeerJ">
        <title>Extensive microbial diversity within the chicken gut microbiome revealed by metagenomics and culture.</title>
        <authorList>
            <person name="Gilroy R."/>
            <person name="Ravi A."/>
            <person name="Getino M."/>
            <person name="Pursley I."/>
            <person name="Horton D.L."/>
            <person name="Alikhan N.F."/>
            <person name="Baker D."/>
            <person name="Gharbi K."/>
            <person name="Hall N."/>
            <person name="Watson M."/>
            <person name="Adriaenssens E.M."/>
            <person name="Foster-Nyarko E."/>
            <person name="Jarju S."/>
            <person name="Secka A."/>
            <person name="Antonio M."/>
            <person name="Oren A."/>
            <person name="Chaudhuri R.R."/>
            <person name="La Ragione R."/>
            <person name="Hildebrand F."/>
            <person name="Pallen M.J."/>
        </authorList>
    </citation>
    <scope>NUCLEOTIDE SEQUENCE</scope>
    <source>
        <strain evidence="4">ChiW13-3771</strain>
    </source>
</reference>
<dbReference type="GO" id="GO:0047429">
    <property type="term" value="F:nucleoside triphosphate diphosphatase activity"/>
    <property type="evidence" value="ECO:0007669"/>
    <property type="project" value="UniProtKB-EC"/>
</dbReference>
<comment type="catalytic activity">
    <reaction evidence="3">
        <text>UTP + H2O = UMP + diphosphate + H(+)</text>
        <dbReference type="Rhea" id="RHEA:29395"/>
        <dbReference type="ChEBI" id="CHEBI:15377"/>
        <dbReference type="ChEBI" id="CHEBI:15378"/>
        <dbReference type="ChEBI" id="CHEBI:33019"/>
        <dbReference type="ChEBI" id="CHEBI:46398"/>
        <dbReference type="ChEBI" id="CHEBI:57865"/>
        <dbReference type="EC" id="3.6.1.9"/>
    </reaction>
</comment>
<organism evidence="4 5">
    <name type="scientific">Candidatus Fimimorpha faecalis</name>
    <dbReference type="NCBI Taxonomy" id="2840824"/>
    <lineage>
        <taxon>Bacteria</taxon>
        <taxon>Bacillati</taxon>
        <taxon>Bacillota</taxon>
        <taxon>Clostridia</taxon>
        <taxon>Eubacteriales</taxon>
        <taxon>Candidatus Fimimorpha</taxon>
    </lineage>
</organism>
<sequence length="193" mass="21733">MHLPNIILASASPRRKELLEQAGFSFTVIPSQKEEIITRTIPNEIVEELSFQKAQDIALKQTKPALIIGADTIVSLNGTIMGKPSSETQAFQMLHSLQGQTHQVYTGVTIFLQQDSPRFLTFSECTEVTMYPMTEEEIHSYISTKEPMDKAGAYGIQGRCAIYIQKIHGDYNNVVGLPIARLYQELKQFLSFY</sequence>
<name>A0A9D1JCN5_9FIRM</name>
<comment type="function">
    <text evidence="3">Nucleoside triphosphate pyrophosphatase that hydrolyzes dTTP and UTP. May have a dual role in cell division arrest and in preventing the incorporation of modified nucleotides into cellular nucleic acids.</text>
</comment>
<dbReference type="Pfam" id="PF02545">
    <property type="entry name" value="Maf"/>
    <property type="match status" value="1"/>
</dbReference>
<dbReference type="AlphaFoldDB" id="A0A9D1JCN5"/>
<evidence type="ECO:0000313" key="5">
    <source>
        <dbReference type="Proteomes" id="UP000824201"/>
    </source>
</evidence>
<evidence type="ECO:0000313" key="4">
    <source>
        <dbReference type="EMBL" id="HIR88124.1"/>
    </source>
</evidence>
<keyword evidence="3" id="KW-0546">Nucleotide metabolism</keyword>
<evidence type="ECO:0000256" key="3">
    <source>
        <dbReference type="HAMAP-Rule" id="MF_00528"/>
    </source>
</evidence>
<dbReference type="PIRSF" id="PIRSF006305">
    <property type="entry name" value="Maf"/>
    <property type="match status" value="1"/>
</dbReference>
<dbReference type="NCBIfam" id="TIGR00172">
    <property type="entry name" value="maf"/>
    <property type="match status" value="1"/>
</dbReference>
<dbReference type="CDD" id="cd00555">
    <property type="entry name" value="Maf"/>
    <property type="match status" value="1"/>
</dbReference>
<comment type="cofactor">
    <cofactor evidence="1 3">
        <name>a divalent metal cation</name>
        <dbReference type="ChEBI" id="CHEBI:60240"/>
    </cofactor>
</comment>
<dbReference type="HAMAP" id="MF_00528">
    <property type="entry name" value="Maf"/>
    <property type="match status" value="1"/>
</dbReference>
<dbReference type="GO" id="GO:0005737">
    <property type="term" value="C:cytoplasm"/>
    <property type="evidence" value="ECO:0007669"/>
    <property type="project" value="UniProtKB-SubCell"/>
</dbReference>
<dbReference type="InterPro" id="IPR029001">
    <property type="entry name" value="ITPase-like_fam"/>
</dbReference>
<dbReference type="PANTHER" id="PTHR43213">
    <property type="entry name" value="BIFUNCTIONAL DTTP/UTP PYROPHOSPHATASE/METHYLTRANSFERASE PROTEIN-RELATED"/>
    <property type="match status" value="1"/>
</dbReference>
<dbReference type="GO" id="GO:0009117">
    <property type="term" value="P:nucleotide metabolic process"/>
    <property type="evidence" value="ECO:0007669"/>
    <property type="project" value="UniProtKB-KW"/>
</dbReference>
<comment type="subcellular location">
    <subcellularLocation>
        <location evidence="3">Cytoplasm</location>
    </subcellularLocation>
</comment>
<proteinExistence type="inferred from homology"/>
<feature type="active site" description="Proton acceptor" evidence="3">
    <location>
        <position position="71"/>
    </location>
</feature>
<dbReference type="Gene3D" id="3.90.950.10">
    <property type="match status" value="1"/>
</dbReference>
<comment type="caution">
    <text evidence="4">The sequence shown here is derived from an EMBL/GenBank/DDBJ whole genome shotgun (WGS) entry which is preliminary data.</text>
</comment>
<evidence type="ECO:0000256" key="1">
    <source>
        <dbReference type="ARBA" id="ARBA00001968"/>
    </source>
</evidence>
<comment type="caution">
    <text evidence="3">Lacks conserved residue(s) required for the propagation of feature annotation.</text>
</comment>
<feature type="site" description="Important for substrate specificity" evidence="3">
    <location>
        <position position="14"/>
    </location>
</feature>
<keyword evidence="2 3" id="KW-0378">Hydrolase</keyword>
<comment type="catalytic activity">
    <reaction evidence="3">
        <text>dTTP + H2O = dTMP + diphosphate + H(+)</text>
        <dbReference type="Rhea" id="RHEA:28534"/>
        <dbReference type="ChEBI" id="CHEBI:15377"/>
        <dbReference type="ChEBI" id="CHEBI:15378"/>
        <dbReference type="ChEBI" id="CHEBI:33019"/>
        <dbReference type="ChEBI" id="CHEBI:37568"/>
        <dbReference type="ChEBI" id="CHEBI:63528"/>
        <dbReference type="EC" id="3.6.1.9"/>
    </reaction>
</comment>
<comment type="similarity">
    <text evidence="3">Belongs to the Maf family. YhdE subfamily.</text>
</comment>
<dbReference type="EMBL" id="DVHN01000046">
    <property type="protein sequence ID" value="HIR88124.1"/>
    <property type="molecule type" value="Genomic_DNA"/>
</dbReference>
<protein>
    <recommendedName>
        <fullName evidence="3">dTTP/UTP pyrophosphatase</fullName>
        <shortName evidence="3">dTTPase/UTPase</shortName>
        <ecNumber evidence="3">3.6.1.9</ecNumber>
    </recommendedName>
    <alternativeName>
        <fullName evidence="3">Nucleoside triphosphate pyrophosphatase</fullName>
    </alternativeName>
    <alternativeName>
        <fullName evidence="3">Nucleotide pyrophosphatase</fullName>
        <shortName evidence="3">Nucleotide PPase</shortName>
    </alternativeName>
</protein>
<gene>
    <name evidence="4" type="primary">maf</name>
    <name evidence="4" type="ORF">IAC96_04160</name>
</gene>
<dbReference type="EC" id="3.6.1.9" evidence="3"/>
<dbReference type="PANTHER" id="PTHR43213:SF5">
    <property type="entry name" value="BIFUNCTIONAL DTTP_UTP PYROPHOSPHATASE_METHYLTRANSFERASE PROTEIN-RELATED"/>
    <property type="match status" value="1"/>
</dbReference>
<dbReference type="InterPro" id="IPR003697">
    <property type="entry name" value="Maf-like"/>
</dbReference>
<reference evidence="4" key="1">
    <citation type="submission" date="2020-10" db="EMBL/GenBank/DDBJ databases">
        <authorList>
            <person name="Gilroy R."/>
        </authorList>
    </citation>
    <scope>NUCLEOTIDE SEQUENCE</scope>
    <source>
        <strain evidence="4">ChiW13-3771</strain>
    </source>
</reference>
<dbReference type="Proteomes" id="UP000824201">
    <property type="component" value="Unassembled WGS sequence"/>
</dbReference>
<feature type="site" description="Important for substrate specificity" evidence="3">
    <location>
        <position position="72"/>
    </location>
</feature>
<evidence type="ECO:0000256" key="2">
    <source>
        <dbReference type="ARBA" id="ARBA00022801"/>
    </source>
</evidence>
<dbReference type="SUPFAM" id="SSF52972">
    <property type="entry name" value="ITPase-like"/>
    <property type="match status" value="1"/>
</dbReference>
<feature type="site" description="Important for substrate specificity" evidence="3">
    <location>
        <position position="157"/>
    </location>
</feature>